<evidence type="ECO:0000313" key="18">
    <source>
        <dbReference type="Proteomes" id="UP000075320"/>
    </source>
</evidence>
<comment type="function">
    <text evidence="15">Poorly processive, error-prone DNA polymerase involved in untargeted mutagenesis. Copies undamaged DNA at stalled replication forks, which arise in vivo from mismatched or misaligned primer ends. These misaligned primers can be extended by PolIV. Exhibits no 3'-5' exonuclease (proofreading) activity. May be involved in translesional synthesis, in conjunction with the beta clamp from PolIII.</text>
</comment>
<evidence type="ECO:0000256" key="9">
    <source>
        <dbReference type="ARBA" id="ARBA00022763"/>
    </source>
</evidence>
<keyword evidence="4 15" id="KW-0963">Cytoplasm</keyword>
<dbReference type="OrthoDB" id="5289889at2"/>
<dbReference type="SUPFAM" id="SSF56672">
    <property type="entry name" value="DNA/RNA polymerases"/>
    <property type="match status" value="1"/>
</dbReference>
<comment type="subunit">
    <text evidence="15">Monomer.</text>
</comment>
<protein>
    <recommendedName>
        <fullName evidence="15">DNA polymerase IV</fullName>
        <shortName evidence="15">Pol IV</shortName>
        <ecNumber evidence="15">2.7.7.7</ecNumber>
    </recommendedName>
</protein>
<feature type="binding site" evidence="15">
    <location>
        <position position="103"/>
    </location>
    <ligand>
        <name>Mg(2+)</name>
        <dbReference type="ChEBI" id="CHEBI:18420"/>
    </ligand>
</feature>
<dbReference type="InterPro" id="IPR022880">
    <property type="entry name" value="DNApol_IV"/>
</dbReference>
<keyword evidence="6 15" id="KW-0548">Nucleotidyltransferase</keyword>
<dbReference type="InterPro" id="IPR053848">
    <property type="entry name" value="IMS_HHH_1"/>
</dbReference>
<keyword evidence="5 15" id="KW-0808">Transferase</keyword>
<feature type="domain" description="UmuC" evidence="16">
    <location>
        <begin position="4"/>
        <end position="185"/>
    </location>
</feature>
<dbReference type="PANTHER" id="PTHR11076">
    <property type="entry name" value="DNA REPAIR POLYMERASE UMUC / TRANSFERASE FAMILY MEMBER"/>
    <property type="match status" value="1"/>
</dbReference>
<keyword evidence="9 15" id="KW-0227">DNA damage</keyword>
<dbReference type="GO" id="GO:0042276">
    <property type="term" value="P:error-prone translesion synthesis"/>
    <property type="evidence" value="ECO:0007669"/>
    <property type="project" value="TreeGrafter"/>
</dbReference>
<dbReference type="Gene3D" id="3.30.70.270">
    <property type="match status" value="1"/>
</dbReference>
<proteinExistence type="inferred from homology"/>
<feature type="binding site" evidence="15">
    <location>
        <position position="8"/>
    </location>
    <ligand>
        <name>Mg(2+)</name>
        <dbReference type="ChEBI" id="CHEBI:18420"/>
    </ligand>
</feature>
<dbReference type="FunFam" id="1.10.150.20:FF:000019">
    <property type="entry name" value="DNA polymerase IV"/>
    <property type="match status" value="1"/>
</dbReference>
<keyword evidence="11 15" id="KW-0239">DNA-directed DNA polymerase</keyword>
<dbReference type="Pfam" id="PF00817">
    <property type="entry name" value="IMS"/>
    <property type="match status" value="1"/>
</dbReference>
<dbReference type="Proteomes" id="UP000075320">
    <property type="component" value="Unassembled WGS sequence"/>
</dbReference>
<gene>
    <name evidence="15" type="primary">dinB</name>
    <name evidence="17" type="ORF">AZI86_08355</name>
</gene>
<evidence type="ECO:0000256" key="13">
    <source>
        <dbReference type="ARBA" id="ARBA00023204"/>
    </source>
</evidence>
<feature type="active site" evidence="15">
    <location>
        <position position="104"/>
    </location>
</feature>
<sequence length="357" mass="40725">MRKIIHIDMDCFYAAVEVKFRPELKGKPLGIGGPANSRSVLCTASYEARKFGVRSAMSSSQAVRLCPELILIPPHFSLYKEESRKVREILERFTNKIEPLSLDEAYLDVTDCPLFGGSATLIAQEIRRLIYTELNLTASAGVAPNKFLAKVASDWKKPNGQFVIRPQDVEGFVKDLPVEKIFGVGKVTARKMHELGLKKCSDIQKRSLTELHQWFGSWAQSLHNYSHGIDNRAVSTSWERKSLTVEETYNQDLQSLAACLKVVPELYEDFHNRLEKGEYKTRVKGIVVKLKFRDFKQTTHEEIFQGVPKIEDFERLVEKAWSRRMSPVRLVGLGVRLETEKKSSTEVKDTLQMKFAI</sequence>
<evidence type="ECO:0000256" key="7">
    <source>
        <dbReference type="ARBA" id="ARBA00022705"/>
    </source>
</evidence>
<dbReference type="PROSITE" id="PS50173">
    <property type="entry name" value="UMUC"/>
    <property type="match status" value="1"/>
</dbReference>
<keyword evidence="10 15" id="KW-0460">Magnesium</keyword>
<dbReference type="InterPro" id="IPR036775">
    <property type="entry name" value="DNA_pol_Y-fam_lit_finger_sf"/>
</dbReference>
<evidence type="ECO:0000256" key="10">
    <source>
        <dbReference type="ARBA" id="ARBA00022842"/>
    </source>
</evidence>
<dbReference type="GO" id="GO:0003887">
    <property type="term" value="F:DNA-directed DNA polymerase activity"/>
    <property type="evidence" value="ECO:0007669"/>
    <property type="project" value="UniProtKB-UniRule"/>
</dbReference>
<keyword evidence="3 15" id="KW-0515">Mutator protein</keyword>
<evidence type="ECO:0000256" key="5">
    <source>
        <dbReference type="ARBA" id="ARBA00022679"/>
    </source>
</evidence>
<evidence type="ECO:0000256" key="6">
    <source>
        <dbReference type="ARBA" id="ARBA00022695"/>
    </source>
</evidence>
<dbReference type="EMBL" id="LUKE01000001">
    <property type="protein sequence ID" value="KYG67019.1"/>
    <property type="molecule type" value="Genomic_DNA"/>
</dbReference>
<evidence type="ECO:0000259" key="16">
    <source>
        <dbReference type="PROSITE" id="PS50173"/>
    </source>
</evidence>
<comment type="subcellular location">
    <subcellularLocation>
        <location evidence="1 15">Cytoplasm</location>
    </subcellularLocation>
</comment>
<dbReference type="Pfam" id="PF21999">
    <property type="entry name" value="IMS_HHH_1"/>
    <property type="match status" value="1"/>
</dbReference>
<dbReference type="PANTHER" id="PTHR11076:SF33">
    <property type="entry name" value="DNA POLYMERASE KAPPA"/>
    <property type="match status" value="1"/>
</dbReference>
<evidence type="ECO:0000256" key="2">
    <source>
        <dbReference type="ARBA" id="ARBA00010945"/>
    </source>
</evidence>
<comment type="caution">
    <text evidence="17">The sequence shown here is derived from an EMBL/GenBank/DDBJ whole genome shotgun (WGS) entry which is preliminary data.</text>
</comment>
<evidence type="ECO:0000313" key="17">
    <source>
        <dbReference type="EMBL" id="KYG67019.1"/>
    </source>
</evidence>
<dbReference type="GO" id="GO:0009432">
    <property type="term" value="P:SOS response"/>
    <property type="evidence" value="ECO:0007669"/>
    <property type="project" value="TreeGrafter"/>
</dbReference>
<dbReference type="GO" id="GO:0006261">
    <property type="term" value="P:DNA-templated DNA replication"/>
    <property type="evidence" value="ECO:0007669"/>
    <property type="project" value="UniProtKB-UniRule"/>
</dbReference>
<dbReference type="GO" id="GO:0003684">
    <property type="term" value="F:damaged DNA binding"/>
    <property type="evidence" value="ECO:0007669"/>
    <property type="project" value="InterPro"/>
</dbReference>
<evidence type="ECO:0000256" key="4">
    <source>
        <dbReference type="ARBA" id="ARBA00022490"/>
    </source>
</evidence>
<keyword evidence="18" id="KW-1185">Reference proteome</keyword>
<dbReference type="NCBIfam" id="NF002677">
    <property type="entry name" value="PRK02406.1"/>
    <property type="match status" value="1"/>
</dbReference>
<dbReference type="AlphaFoldDB" id="A0A150WRX5"/>
<reference evidence="17 18" key="1">
    <citation type="submission" date="2016-03" db="EMBL/GenBank/DDBJ databases">
        <authorList>
            <person name="Ploux O."/>
        </authorList>
    </citation>
    <scope>NUCLEOTIDE SEQUENCE [LARGE SCALE GENOMIC DNA]</scope>
    <source>
        <strain evidence="17 18">R0</strain>
    </source>
</reference>
<keyword evidence="12 15" id="KW-0238">DNA-binding</keyword>
<evidence type="ECO:0000256" key="1">
    <source>
        <dbReference type="ARBA" id="ARBA00004496"/>
    </source>
</evidence>
<dbReference type="HAMAP" id="MF_01113">
    <property type="entry name" value="DNApol_IV"/>
    <property type="match status" value="1"/>
</dbReference>
<evidence type="ECO:0000256" key="14">
    <source>
        <dbReference type="ARBA" id="ARBA00049244"/>
    </source>
</evidence>
<comment type="similarity">
    <text evidence="2 15">Belongs to the DNA polymerase type-Y family.</text>
</comment>
<keyword evidence="7 15" id="KW-0235">DNA replication</keyword>
<name>A0A150WRX5_BDEBC</name>
<evidence type="ECO:0000256" key="11">
    <source>
        <dbReference type="ARBA" id="ARBA00022932"/>
    </source>
</evidence>
<dbReference type="CDD" id="cd03586">
    <property type="entry name" value="PolY_Pol_IV_kappa"/>
    <property type="match status" value="1"/>
</dbReference>
<evidence type="ECO:0000256" key="15">
    <source>
        <dbReference type="HAMAP-Rule" id="MF_01113"/>
    </source>
</evidence>
<feature type="site" description="Substrate discrimination" evidence="15">
    <location>
        <position position="13"/>
    </location>
</feature>
<comment type="catalytic activity">
    <reaction evidence="14 15">
        <text>DNA(n) + a 2'-deoxyribonucleoside 5'-triphosphate = DNA(n+1) + diphosphate</text>
        <dbReference type="Rhea" id="RHEA:22508"/>
        <dbReference type="Rhea" id="RHEA-COMP:17339"/>
        <dbReference type="Rhea" id="RHEA-COMP:17340"/>
        <dbReference type="ChEBI" id="CHEBI:33019"/>
        <dbReference type="ChEBI" id="CHEBI:61560"/>
        <dbReference type="ChEBI" id="CHEBI:173112"/>
        <dbReference type="EC" id="2.7.7.7"/>
    </reaction>
</comment>
<dbReference type="InterPro" id="IPR043128">
    <property type="entry name" value="Rev_trsase/Diguanyl_cyclase"/>
</dbReference>
<dbReference type="GO" id="GO:0006281">
    <property type="term" value="P:DNA repair"/>
    <property type="evidence" value="ECO:0007669"/>
    <property type="project" value="UniProtKB-UniRule"/>
</dbReference>
<dbReference type="InterPro" id="IPR050116">
    <property type="entry name" value="DNA_polymerase-Y"/>
</dbReference>
<keyword evidence="13 15" id="KW-0234">DNA repair</keyword>
<dbReference type="Gene3D" id="1.10.150.20">
    <property type="entry name" value="5' to 3' exonuclease, C-terminal subdomain"/>
    <property type="match status" value="1"/>
</dbReference>
<dbReference type="InterPro" id="IPR043502">
    <property type="entry name" value="DNA/RNA_pol_sf"/>
</dbReference>
<evidence type="ECO:0000256" key="12">
    <source>
        <dbReference type="ARBA" id="ARBA00023125"/>
    </source>
</evidence>
<organism evidence="17 18">
    <name type="scientific">Bdellovibrio bacteriovorus</name>
    <dbReference type="NCBI Taxonomy" id="959"/>
    <lineage>
        <taxon>Bacteria</taxon>
        <taxon>Pseudomonadati</taxon>
        <taxon>Bdellovibrionota</taxon>
        <taxon>Bdellovibrionia</taxon>
        <taxon>Bdellovibrionales</taxon>
        <taxon>Pseudobdellovibrionaceae</taxon>
        <taxon>Bdellovibrio</taxon>
    </lineage>
</organism>
<keyword evidence="8 15" id="KW-0479">Metal-binding</keyword>
<dbReference type="Gene3D" id="3.30.1490.100">
    <property type="entry name" value="DNA polymerase, Y-family, little finger domain"/>
    <property type="match status" value="1"/>
</dbReference>
<dbReference type="RefSeq" id="WP_061834596.1">
    <property type="nucleotide sequence ID" value="NZ_LUKE01000001.1"/>
</dbReference>
<dbReference type="EC" id="2.7.7.7" evidence="15"/>
<dbReference type="GO" id="GO:0000287">
    <property type="term" value="F:magnesium ion binding"/>
    <property type="evidence" value="ECO:0007669"/>
    <property type="project" value="UniProtKB-UniRule"/>
</dbReference>
<dbReference type="InterPro" id="IPR017961">
    <property type="entry name" value="DNA_pol_Y-fam_little_finger"/>
</dbReference>
<evidence type="ECO:0000256" key="8">
    <source>
        <dbReference type="ARBA" id="ARBA00022723"/>
    </source>
</evidence>
<accession>A0A150WRX5</accession>
<dbReference type="SUPFAM" id="SSF100879">
    <property type="entry name" value="Lesion bypass DNA polymerase (Y-family), little finger domain"/>
    <property type="match status" value="1"/>
</dbReference>
<dbReference type="FunFam" id="3.40.1170.60:FF:000001">
    <property type="entry name" value="DNA polymerase IV"/>
    <property type="match status" value="1"/>
</dbReference>
<evidence type="ECO:0000256" key="3">
    <source>
        <dbReference type="ARBA" id="ARBA00022457"/>
    </source>
</evidence>
<dbReference type="Pfam" id="PF11799">
    <property type="entry name" value="IMS_C"/>
    <property type="match status" value="1"/>
</dbReference>
<comment type="cofactor">
    <cofactor evidence="15">
        <name>Mg(2+)</name>
        <dbReference type="ChEBI" id="CHEBI:18420"/>
    </cofactor>
    <text evidence="15">Binds 2 magnesium ions per subunit.</text>
</comment>
<dbReference type="InterPro" id="IPR001126">
    <property type="entry name" value="UmuC"/>
</dbReference>
<dbReference type="GO" id="GO:0005829">
    <property type="term" value="C:cytosol"/>
    <property type="evidence" value="ECO:0007669"/>
    <property type="project" value="TreeGrafter"/>
</dbReference>
<dbReference type="Gene3D" id="3.40.1170.60">
    <property type="match status" value="1"/>
</dbReference>